<feature type="compositionally biased region" description="Pro residues" evidence="11">
    <location>
        <begin position="134"/>
        <end position="169"/>
    </location>
</feature>
<evidence type="ECO:0000259" key="12">
    <source>
        <dbReference type="PROSITE" id="PS50110"/>
    </source>
</evidence>
<dbReference type="InterPro" id="IPR036061">
    <property type="entry name" value="CheW-like_dom_sf"/>
</dbReference>
<dbReference type="FunFam" id="3.30.565.10:FF:000016">
    <property type="entry name" value="Chemotaxis protein CheA, putative"/>
    <property type="match status" value="1"/>
</dbReference>
<evidence type="ECO:0000313" key="15">
    <source>
        <dbReference type="EMBL" id="RVU21553.1"/>
    </source>
</evidence>
<dbReference type="Pfam" id="PF01584">
    <property type="entry name" value="CheW"/>
    <property type="match status" value="1"/>
</dbReference>
<dbReference type="InterPro" id="IPR051315">
    <property type="entry name" value="Bact_Chemotaxis_CheA"/>
</dbReference>
<dbReference type="AlphaFoldDB" id="A0A3S2VF25"/>
<dbReference type="SUPFAM" id="SSF55874">
    <property type="entry name" value="ATPase domain of HSP90 chaperone/DNA topoisomerase II/histidine kinase"/>
    <property type="match status" value="1"/>
</dbReference>
<evidence type="ECO:0000256" key="6">
    <source>
        <dbReference type="ARBA" id="ARBA00022777"/>
    </source>
</evidence>
<dbReference type="SUPFAM" id="SSF52172">
    <property type="entry name" value="CheY-like"/>
    <property type="match status" value="1"/>
</dbReference>
<dbReference type="PROSITE" id="PS50851">
    <property type="entry name" value="CHEW"/>
    <property type="match status" value="1"/>
</dbReference>
<dbReference type="EMBL" id="SACP01000001">
    <property type="protein sequence ID" value="RVU21553.1"/>
    <property type="molecule type" value="Genomic_DNA"/>
</dbReference>
<dbReference type="RefSeq" id="WP_127726796.1">
    <property type="nucleotide sequence ID" value="NZ_SACP01000001.1"/>
</dbReference>
<comment type="caution">
    <text evidence="15">The sequence shown here is derived from an EMBL/GenBank/DDBJ whole genome shotgun (WGS) entry which is preliminary data.</text>
</comment>
<dbReference type="Gene3D" id="1.20.120.160">
    <property type="entry name" value="HPT domain"/>
    <property type="match status" value="1"/>
</dbReference>
<dbReference type="PANTHER" id="PTHR43395:SF1">
    <property type="entry name" value="CHEMOTAXIS PROTEIN CHEA"/>
    <property type="match status" value="1"/>
</dbReference>
<evidence type="ECO:0000256" key="11">
    <source>
        <dbReference type="SAM" id="MobiDB-lite"/>
    </source>
</evidence>
<dbReference type="OrthoDB" id="9803176at2"/>
<reference evidence="15 16" key="1">
    <citation type="submission" date="2019-01" db="EMBL/GenBank/DDBJ databases">
        <authorList>
            <person name="Chen W.-M."/>
        </authorList>
    </citation>
    <scope>NUCLEOTIDE SEQUENCE [LARGE SCALE GENOMIC DNA]</scope>
    <source>
        <strain evidence="15 16">TER-1</strain>
    </source>
</reference>
<protein>
    <recommendedName>
        <fullName evidence="3">Chemotaxis protein CheA</fullName>
        <ecNumber evidence="2">2.7.13.3</ecNumber>
    </recommendedName>
</protein>
<dbReference type="InterPro" id="IPR003594">
    <property type="entry name" value="HATPase_dom"/>
</dbReference>
<evidence type="ECO:0000256" key="10">
    <source>
        <dbReference type="PROSITE-ProRule" id="PRU00169"/>
    </source>
</evidence>
<evidence type="ECO:0000256" key="4">
    <source>
        <dbReference type="ARBA" id="ARBA00022553"/>
    </source>
</evidence>
<keyword evidence="7" id="KW-0902">Two-component regulatory system</keyword>
<feature type="region of interest" description="Disordered" evidence="11">
    <location>
        <begin position="126"/>
        <end position="180"/>
    </location>
</feature>
<dbReference type="EC" id="2.7.13.3" evidence="2"/>
<name>A0A3S2VF25_9HYPH</name>
<feature type="modified residue" description="4-aspartylphosphate" evidence="10">
    <location>
        <position position="719"/>
    </location>
</feature>
<evidence type="ECO:0000256" key="5">
    <source>
        <dbReference type="ARBA" id="ARBA00022679"/>
    </source>
</evidence>
<evidence type="ECO:0000259" key="13">
    <source>
        <dbReference type="PROSITE" id="PS50851"/>
    </source>
</evidence>
<feature type="modified residue" description="Phosphohistidine" evidence="9">
    <location>
        <position position="45"/>
    </location>
</feature>
<feature type="domain" description="HPt" evidence="14">
    <location>
        <begin position="1"/>
        <end position="109"/>
    </location>
</feature>
<dbReference type="PRINTS" id="PR00344">
    <property type="entry name" value="BCTRLSENSOR"/>
</dbReference>
<dbReference type="Proteomes" id="UP000286997">
    <property type="component" value="Unassembled WGS sequence"/>
</dbReference>
<dbReference type="SMART" id="SM00073">
    <property type="entry name" value="HPT"/>
    <property type="match status" value="1"/>
</dbReference>
<dbReference type="Pfam" id="PF02518">
    <property type="entry name" value="HATPase_c"/>
    <property type="match status" value="1"/>
</dbReference>
<feature type="domain" description="CheW-like" evidence="13">
    <location>
        <begin position="500"/>
        <end position="646"/>
    </location>
</feature>
<organism evidence="15 16">
    <name type="scientific">Methylobacterium oryzihabitans</name>
    <dbReference type="NCBI Taxonomy" id="2499852"/>
    <lineage>
        <taxon>Bacteria</taxon>
        <taxon>Pseudomonadati</taxon>
        <taxon>Pseudomonadota</taxon>
        <taxon>Alphaproteobacteria</taxon>
        <taxon>Hyphomicrobiales</taxon>
        <taxon>Methylobacteriaceae</taxon>
        <taxon>Methylobacterium</taxon>
    </lineage>
</organism>
<sequence length="787" mass="81739">MDIRPLLLAAFDAEHREHLGAIREALAAAEAGGPADWNDVFRRAHSLKGAARAVDLPAVEEIAHRLEALFDRAVQFAGSDRAGLDRATGAAVELALDRIEGLVAALDREPDPAAPADVLAALDRCLDPGQAPAGPKPAVPAPPVPEPQAPPAHEPQAPPAHGPQAPPAPEPEEAEDAPPAADAAPALTYLRIASSQLDGLSRAVHGLTGALQGQEAVAGSVAALAAGGRALRRDADAIQERTGEVAALARRLREQGDPAAALLDGHLDRVRRLDGEARALARGLSALARVQHGSANALDGAARRLRGEADRLLRVPAETVFGGFGRMVRDLARDSGLAVEVHLVGLDLQVDRGLLQALKDPVLHALRNAISHGAEPPEIRRAAGKPDALAVALAVATSGGELVVTVRDDGRGPDPARILEAGRRQGLVAPGHRPTPEEILDLVFAPGFSTAERVDRLSGRGVGLSVVAEAARRLRGRARLRPALPAGAEVTIAVPLSAARQPLLIVEAGRTGDGAPQSYALPGAAVARLLRFPVGDLLWTAGTPGVRIPFAGRDVVVPVAPLVSLLDSVPAPIPIHDGWVRAALLRHGDGAAAVAVDRLLDVRDLLVGPAPPIGGDPAVMSGTVLLADDRPALVLDPAGLCARAGGGGLAVAAQAAPGGATAPRRTPTVLVVDDSITTRTLEKSILEAHGYRVFVCVDGQDGLDRLHRDGGEIDCVVADVEMPRLDGFGLLRAIKADTRLSRLPVILMTSRGDPADIRRGLDLGANAYLTKQKFDQRELLDTIGQLL</sequence>
<keyword evidence="4 10" id="KW-0597">Phosphoprotein</keyword>
<comment type="function">
    <text evidence="8">Involved in the transmission of sensory signals from the chemoreceptors to the flagellar motors. CheA is autophosphorylated; it can transfer its phosphate group to either CheB or CheY.</text>
</comment>
<dbReference type="SMART" id="SM00387">
    <property type="entry name" value="HATPase_c"/>
    <property type="match status" value="1"/>
</dbReference>
<dbReference type="CDD" id="cd00088">
    <property type="entry name" value="HPT"/>
    <property type="match status" value="1"/>
</dbReference>
<dbReference type="SMART" id="SM00260">
    <property type="entry name" value="CheW"/>
    <property type="match status" value="1"/>
</dbReference>
<dbReference type="GO" id="GO:0006935">
    <property type="term" value="P:chemotaxis"/>
    <property type="evidence" value="ECO:0007669"/>
    <property type="project" value="InterPro"/>
</dbReference>
<evidence type="ECO:0000256" key="1">
    <source>
        <dbReference type="ARBA" id="ARBA00000085"/>
    </source>
</evidence>
<gene>
    <name evidence="15" type="ORF">EOE48_00385</name>
</gene>
<dbReference type="InterPro" id="IPR036641">
    <property type="entry name" value="HPT_dom_sf"/>
</dbReference>
<dbReference type="Gene3D" id="2.30.30.40">
    <property type="entry name" value="SH3 Domains"/>
    <property type="match status" value="1"/>
</dbReference>
<dbReference type="InterPro" id="IPR008207">
    <property type="entry name" value="Sig_transdc_His_kin_Hpt_dom"/>
</dbReference>
<dbReference type="InterPro" id="IPR036890">
    <property type="entry name" value="HATPase_C_sf"/>
</dbReference>
<keyword evidence="5" id="KW-0808">Transferase</keyword>
<dbReference type="InterPro" id="IPR004358">
    <property type="entry name" value="Sig_transdc_His_kin-like_C"/>
</dbReference>
<accession>A0A3S2VF25</accession>
<keyword evidence="6 15" id="KW-0418">Kinase</keyword>
<evidence type="ECO:0000259" key="14">
    <source>
        <dbReference type="PROSITE" id="PS50894"/>
    </source>
</evidence>
<dbReference type="InterPro" id="IPR002545">
    <property type="entry name" value="CheW-lke_dom"/>
</dbReference>
<dbReference type="PROSITE" id="PS50894">
    <property type="entry name" value="HPT"/>
    <property type="match status" value="1"/>
</dbReference>
<dbReference type="Pfam" id="PF01627">
    <property type="entry name" value="Hpt"/>
    <property type="match status" value="1"/>
</dbReference>
<dbReference type="InterPro" id="IPR001789">
    <property type="entry name" value="Sig_transdc_resp-reg_receiver"/>
</dbReference>
<dbReference type="Gene3D" id="3.40.50.2300">
    <property type="match status" value="1"/>
</dbReference>
<evidence type="ECO:0000256" key="8">
    <source>
        <dbReference type="ARBA" id="ARBA00035100"/>
    </source>
</evidence>
<dbReference type="SUPFAM" id="SSF47226">
    <property type="entry name" value="Histidine-containing phosphotransfer domain, HPT domain"/>
    <property type="match status" value="1"/>
</dbReference>
<evidence type="ECO:0000313" key="16">
    <source>
        <dbReference type="Proteomes" id="UP000286997"/>
    </source>
</evidence>
<proteinExistence type="predicted"/>
<dbReference type="GO" id="GO:0000155">
    <property type="term" value="F:phosphorelay sensor kinase activity"/>
    <property type="evidence" value="ECO:0007669"/>
    <property type="project" value="UniProtKB-ARBA"/>
</dbReference>
<dbReference type="PANTHER" id="PTHR43395">
    <property type="entry name" value="SENSOR HISTIDINE KINASE CHEA"/>
    <property type="match status" value="1"/>
</dbReference>
<dbReference type="SMART" id="SM00448">
    <property type="entry name" value="REC"/>
    <property type="match status" value="1"/>
</dbReference>
<dbReference type="Pfam" id="PF00072">
    <property type="entry name" value="Response_reg"/>
    <property type="match status" value="1"/>
</dbReference>
<dbReference type="InterPro" id="IPR011006">
    <property type="entry name" value="CheY-like_superfamily"/>
</dbReference>
<evidence type="ECO:0000256" key="3">
    <source>
        <dbReference type="ARBA" id="ARBA00021495"/>
    </source>
</evidence>
<comment type="catalytic activity">
    <reaction evidence="1">
        <text>ATP + protein L-histidine = ADP + protein N-phospho-L-histidine.</text>
        <dbReference type="EC" id="2.7.13.3"/>
    </reaction>
</comment>
<dbReference type="SUPFAM" id="SSF50341">
    <property type="entry name" value="CheW-like"/>
    <property type="match status" value="1"/>
</dbReference>
<feature type="domain" description="Response regulatory" evidence="12">
    <location>
        <begin position="668"/>
        <end position="786"/>
    </location>
</feature>
<dbReference type="Gene3D" id="3.30.565.10">
    <property type="entry name" value="Histidine kinase-like ATPase, C-terminal domain"/>
    <property type="match status" value="1"/>
</dbReference>
<evidence type="ECO:0000256" key="9">
    <source>
        <dbReference type="PROSITE-ProRule" id="PRU00110"/>
    </source>
</evidence>
<evidence type="ECO:0000256" key="2">
    <source>
        <dbReference type="ARBA" id="ARBA00012438"/>
    </source>
</evidence>
<evidence type="ECO:0000256" key="7">
    <source>
        <dbReference type="ARBA" id="ARBA00023012"/>
    </source>
</evidence>
<dbReference type="PROSITE" id="PS50110">
    <property type="entry name" value="RESPONSE_REGULATORY"/>
    <property type="match status" value="1"/>
</dbReference>
<keyword evidence="16" id="KW-1185">Reference proteome</keyword>